<evidence type="ECO:0000313" key="1">
    <source>
        <dbReference type="EMBL" id="KAE9391447.1"/>
    </source>
</evidence>
<reference evidence="1" key="1">
    <citation type="journal article" date="2019" name="Environ. Microbiol.">
        <title>Fungal ecological strategies reflected in gene transcription - a case study of two litter decomposers.</title>
        <authorList>
            <person name="Barbi F."/>
            <person name="Kohler A."/>
            <person name="Barry K."/>
            <person name="Baskaran P."/>
            <person name="Daum C."/>
            <person name="Fauchery L."/>
            <person name="Ihrmark K."/>
            <person name="Kuo A."/>
            <person name="LaButti K."/>
            <person name="Lipzen A."/>
            <person name="Morin E."/>
            <person name="Grigoriev I.V."/>
            <person name="Henrissat B."/>
            <person name="Lindahl B."/>
            <person name="Martin F."/>
        </authorList>
    </citation>
    <scope>NUCLEOTIDE SEQUENCE</scope>
    <source>
        <strain evidence="1">JB14</strain>
    </source>
</reference>
<proteinExistence type="predicted"/>
<dbReference type="AlphaFoldDB" id="A0A6A4H2P1"/>
<protein>
    <submittedName>
        <fullName evidence="1">Uncharacterized protein</fullName>
    </submittedName>
</protein>
<keyword evidence="2" id="KW-1185">Reference proteome</keyword>
<dbReference type="EMBL" id="ML769623">
    <property type="protein sequence ID" value="KAE9391447.1"/>
    <property type="molecule type" value="Genomic_DNA"/>
</dbReference>
<evidence type="ECO:0000313" key="2">
    <source>
        <dbReference type="Proteomes" id="UP000799118"/>
    </source>
</evidence>
<accession>A0A6A4H2P1</accession>
<name>A0A6A4H2P1_9AGAR</name>
<dbReference type="Proteomes" id="UP000799118">
    <property type="component" value="Unassembled WGS sequence"/>
</dbReference>
<sequence length="141" mass="15999">MTLIVVNFRIKPSGLLAFIPFPASQISNLLASNPRTGLQCFVDQFCLDHDFEPHDQIFLLISGMNTLREVDEAQYNNNMDALASLQHTRHTQEINLDYAAEDVLYTNFEVLGLYGDYPKWAAQAMSVDVYKLHNSNGPVYK</sequence>
<organism evidence="1 2">
    <name type="scientific">Gymnopus androsaceus JB14</name>
    <dbReference type="NCBI Taxonomy" id="1447944"/>
    <lineage>
        <taxon>Eukaryota</taxon>
        <taxon>Fungi</taxon>
        <taxon>Dikarya</taxon>
        <taxon>Basidiomycota</taxon>
        <taxon>Agaricomycotina</taxon>
        <taxon>Agaricomycetes</taxon>
        <taxon>Agaricomycetidae</taxon>
        <taxon>Agaricales</taxon>
        <taxon>Marasmiineae</taxon>
        <taxon>Omphalotaceae</taxon>
        <taxon>Gymnopus</taxon>
    </lineage>
</organism>
<gene>
    <name evidence="1" type="ORF">BT96DRAFT_1001306</name>
</gene>